<dbReference type="InParanoid" id="A0A409YW49"/>
<comment type="caution">
    <text evidence="1">The sequence shown here is derived from an EMBL/GenBank/DDBJ whole genome shotgun (WGS) entry which is preliminary data.</text>
</comment>
<proteinExistence type="predicted"/>
<dbReference type="EMBL" id="NHYE01000149">
    <property type="protein sequence ID" value="PPR07254.1"/>
    <property type="molecule type" value="Genomic_DNA"/>
</dbReference>
<name>A0A409YW49_9AGAR</name>
<reference evidence="1 2" key="1">
    <citation type="journal article" date="2018" name="Evol. Lett.">
        <title>Horizontal gene cluster transfer increased hallucinogenic mushroom diversity.</title>
        <authorList>
            <person name="Reynolds H.T."/>
            <person name="Vijayakumar V."/>
            <person name="Gluck-Thaler E."/>
            <person name="Korotkin H.B."/>
            <person name="Matheny P.B."/>
            <person name="Slot J.C."/>
        </authorList>
    </citation>
    <scope>NUCLEOTIDE SEQUENCE [LARGE SCALE GENOMIC DNA]</scope>
    <source>
        <strain evidence="1 2">SRW20</strain>
    </source>
</reference>
<dbReference type="Proteomes" id="UP000284706">
    <property type="component" value="Unassembled WGS sequence"/>
</dbReference>
<accession>A0A409YW49</accession>
<dbReference type="OrthoDB" id="65590at2759"/>
<dbReference type="InterPro" id="IPR052922">
    <property type="entry name" value="Cytidylate_Kinase-2"/>
</dbReference>
<evidence type="ECO:0000313" key="2">
    <source>
        <dbReference type="Proteomes" id="UP000284706"/>
    </source>
</evidence>
<organism evidence="1 2">
    <name type="scientific">Gymnopilus dilepis</name>
    <dbReference type="NCBI Taxonomy" id="231916"/>
    <lineage>
        <taxon>Eukaryota</taxon>
        <taxon>Fungi</taxon>
        <taxon>Dikarya</taxon>
        <taxon>Basidiomycota</taxon>
        <taxon>Agaricomycotina</taxon>
        <taxon>Agaricomycetes</taxon>
        <taxon>Agaricomycetidae</taxon>
        <taxon>Agaricales</taxon>
        <taxon>Agaricineae</taxon>
        <taxon>Hymenogastraceae</taxon>
        <taxon>Gymnopilus</taxon>
    </lineage>
</organism>
<protein>
    <recommendedName>
        <fullName evidence="3">Adenylate kinase</fullName>
    </recommendedName>
</protein>
<keyword evidence="2" id="KW-1185">Reference proteome</keyword>
<dbReference type="SUPFAM" id="SSF52540">
    <property type="entry name" value="P-loop containing nucleoside triphosphate hydrolases"/>
    <property type="match status" value="1"/>
</dbReference>
<evidence type="ECO:0008006" key="3">
    <source>
        <dbReference type="Google" id="ProtNLM"/>
    </source>
</evidence>
<dbReference type="PANTHER" id="PTHR37816:SF1">
    <property type="entry name" value="TOXIN"/>
    <property type="match status" value="1"/>
</dbReference>
<dbReference type="AlphaFoldDB" id="A0A409YW49"/>
<dbReference type="PANTHER" id="PTHR37816">
    <property type="entry name" value="YALI0E33011P"/>
    <property type="match status" value="1"/>
</dbReference>
<sequence>MAILQSFPPLLGDGHGRYRVLIVGNSGKGWGRQVLDLTTDDPMLHELSLPTTGIALARILNVPYISMDSIMWQPGWVHTPPEQFQARLRQAMDQEPDRGWVADGDYESRSASLAFHDSTDIVWLDPPLALYLPRLIWRTFLRLLGLREPCSPGCPERVSEAFFSKDSIIWWCISHHWSSREKYRRKMEELGLGIGTNVNGRKMRRLGGWGQHLRNWLTDVEDMVRSHR</sequence>
<gene>
    <name evidence="1" type="ORF">CVT26_012512</name>
</gene>
<evidence type="ECO:0000313" key="1">
    <source>
        <dbReference type="EMBL" id="PPR07254.1"/>
    </source>
</evidence>
<dbReference type="InterPro" id="IPR027417">
    <property type="entry name" value="P-loop_NTPase"/>
</dbReference>